<dbReference type="PROSITE" id="PS51898">
    <property type="entry name" value="TYR_RECOMBINASE"/>
    <property type="match status" value="1"/>
</dbReference>
<keyword evidence="4" id="KW-0233">DNA recombination</keyword>
<dbReference type="GO" id="GO:0015074">
    <property type="term" value="P:DNA integration"/>
    <property type="evidence" value="ECO:0007669"/>
    <property type="project" value="UniProtKB-KW"/>
</dbReference>
<comment type="caution">
    <text evidence="8">The sequence shown here is derived from an EMBL/GenBank/DDBJ whole genome shotgun (WGS) entry which is preliminary data.</text>
</comment>
<dbReference type="InterPro" id="IPR057084">
    <property type="entry name" value="Int_N"/>
</dbReference>
<dbReference type="EMBL" id="DOGS01000095">
    <property type="protein sequence ID" value="HBQ48154.1"/>
    <property type="molecule type" value="Genomic_DNA"/>
</dbReference>
<evidence type="ECO:0000259" key="7">
    <source>
        <dbReference type="PROSITE" id="PS51900"/>
    </source>
</evidence>
<proteinExistence type="inferred from homology"/>
<reference evidence="8 9" key="1">
    <citation type="journal article" date="2018" name="Nat. Biotechnol.">
        <title>A standardized bacterial taxonomy based on genome phylogeny substantially revises the tree of life.</title>
        <authorList>
            <person name="Parks D.H."/>
            <person name="Chuvochina M."/>
            <person name="Waite D.W."/>
            <person name="Rinke C."/>
            <person name="Skarshewski A."/>
            <person name="Chaumeil P.A."/>
            <person name="Hugenholtz P."/>
        </authorList>
    </citation>
    <scope>NUCLEOTIDE SEQUENCE [LARGE SCALE GENOMIC DNA]</scope>
    <source>
        <strain evidence="8">UBA10378</strain>
    </source>
</reference>
<dbReference type="GO" id="GO:0006310">
    <property type="term" value="P:DNA recombination"/>
    <property type="evidence" value="ECO:0007669"/>
    <property type="project" value="UniProtKB-KW"/>
</dbReference>
<evidence type="ECO:0000256" key="3">
    <source>
        <dbReference type="ARBA" id="ARBA00023125"/>
    </source>
</evidence>
<dbReference type="Proteomes" id="UP000263957">
    <property type="component" value="Unassembled WGS sequence"/>
</dbReference>
<dbReference type="InterPro" id="IPR010998">
    <property type="entry name" value="Integrase_recombinase_N"/>
</dbReference>
<dbReference type="InterPro" id="IPR050090">
    <property type="entry name" value="Tyrosine_recombinase_XerCD"/>
</dbReference>
<dbReference type="CDD" id="cd00796">
    <property type="entry name" value="INT_Rci_Hp1_C"/>
    <property type="match status" value="1"/>
</dbReference>
<sequence>MTVKIDNNFVRRWAREKPGKVREARDSNLKGFLIRQQKSGSIAYFVSIHRGSAVRRQRRIKVGEHPITGPSEARRNAEKKLAEARLGQLADNDPTMPFGQFLDEKYLPWMRENLKDPKAQEDHVRRNFDQWRNFHLDEISRELIDNWRAKRRQSGASASTINRNISVIKAILSKAVEWDQIKFHPLAGLKPLRVDKNKPIRTLSDDERQRLFDTLAARDEELKAKRRSCNDWRRQRRYNLYPELTFFGDHLTPIVMTAYHTGMRRGEILSLKWEDIDFGRAQLLVRGETSKTAQSRVIPLNDQLAEILKNWREQSEECTGHVFPAPDGGRMDKLRNSWTSLRKRAGLMDFRFHDLRADFASRLVNSGVSLPVAQRLLGHSSPVITMKFYAAVSNDNLRQAVAAAAVTV</sequence>
<protein>
    <recommendedName>
        <fullName evidence="10">Integrase</fullName>
    </recommendedName>
</protein>
<organism evidence="8 9">
    <name type="scientific">Hyphomonas atlantica</name>
    <dbReference type="NCBI Taxonomy" id="1280948"/>
    <lineage>
        <taxon>Bacteria</taxon>
        <taxon>Pseudomonadati</taxon>
        <taxon>Pseudomonadota</taxon>
        <taxon>Alphaproteobacteria</taxon>
        <taxon>Hyphomonadales</taxon>
        <taxon>Hyphomonadaceae</taxon>
        <taxon>Hyphomonas</taxon>
    </lineage>
</organism>
<dbReference type="Gene3D" id="1.10.443.10">
    <property type="entry name" value="Intergrase catalytic core"/>
    <property type="match status" value="1"/>
</dbReference>
<evidence type="ECO:0000256" key="2">
    <source>
        <dbReference type="ARBA" id="ARBA00022908"/>
    </source>
</evidence>
<dbReference type="InterPro" id="IPR044068">
    <property type="entry name" value="CB"/>
</dbReference>
<dbReference type="InterPro" id="IPR011010">
    <property type="entry name" value="DNA_brk_join_enz"/>
</dbReference>
<accession>A0A356W3E8</accession>
<dbReference type="AlphaFoldDB" id="A0A356W3E8"/>
<evidence type="ECO:0008006" key="10">
    <source>
        <dbReference type="Google" id="ProtNLM"/>
    </source>
</evidence>
<dbReference type="PROSITE" id="PS51900">
    <property type="entry name" value="CB"/>
    <property type="match status" value="1"/>
</dbReference>
<dbReference type="GO" id="GO:0003677">
    <property type="term" value="F:DNA binding"/>
    <property type="evidence" value="ECO:0007669"/>
    <property type="project" value="UniProtKB-UniRule"/>
</dbReference>
<dbReference type="PANTHER" id="PTHR30349">
    <property type="entry name" value="PHAGE INTEGRASE-RELATED"/>
    <property type="match status" value="1"/>
</dbReference>
<evidence type="ECO:0000256" key="1">
    <source>
        <dbReference type="ARBA" id="ARBA00008857"/>
    </source>
</evidence>
<keyword evidence="2" id="KW-0229">DNA integration</keyword>
<name>A0A356W3E8_9PROT</name>
<dbReference type="PANTHER" id="PTHR30349:SF64">
    <property type="entry name" value="PROPHAGE INTEGRASE INTD-RELATED"/>
    <property type="match status" value="1"/>
</dbReference>
<keyword evidence="3 5" id="KW-0238">DNA-binding</keyword>
<evidence type="ECO:0000259" key="6">
    <source>
        <dbReference type="PROSITE" id="PS51898"/>
    </source>
</evidence>
<gene>
    <name evidence="8" type="ORF">DD728_04580</name>
</gene>
<evidence type="ECO:0000256" key="4">
    <source>
        <dbReference type="ARBA" id="ARBA00023172"/>
    </source>
</evidence>
<evidence type="ECO:0000313" key="9">
    <source>
        <dbReference type="Proteomes" id="UP000263957"/>
    </source>
</evidence>
<dbReference type="Pfam" id="PF24624">
    <property type="entry name" value="Int_N"/>
    <property type="match status" value="1"/>
</dbReference>
<comment type="similarity">
    <text evidence="1">Belongs to the 'phage' integrase family.</text>
</comment>
<dbReference type="SUPFAM" id="SSF56349">
    <property type="entry name" value="DNA breaking-rejoining enzymes"/>
    <property type="match status" value="1"/>
</dbReference>
<feature type="domain" description="Tyr recombinase" evidence="6">
    <location>
        <begin position="198"/>
        <end position="402"/>
    </location>
</feature>
<dbReference type="InterPro" id="IPR002104">
    <property type="entry name" value="Integrase_catalytic"/>
</dbReference>
<dbReference type="Pfam" id="PF00589">
    <property type="entry name" value="Phage_integrase"/>
    <property type="match status" value="1"/>
</dbReference>
<evidence type="ECO:0000313" key="8">
    <source>
        <dbReference type="EMBL" id="HBQ48154.1"/>
    </source>
</evidence>
<evidence type="ECO:0000256" key="5">
    <source>
        <dbReference type="PROSITE-ProRule" id="PRU01248"/>
    </source>
</evidence>
<dbReference type="Gene3D" id="1.10.150.130">
    <property type="match status" value="1"/>
</dbReference>
<feature type="domain" description="Core-binding (CB)" evidence="7">
    <location>
        <begin position="104"/>
        <end position="176"/>
    </location>
</feature>
<dbReference type="InterPro" id="IPR013762">
    <property type="entry name" value="Integrase-like_cat_sf"/>
</dbReference>